<dbReference type="SUPFAM" id="SSF82199">
    <property type="entry name" value="SET domain"/>
    <property type="match status" value="1"/>
</dbReference>
<dbReference type="PANTHER" id="PTHR22884">
    <property type="entry name" value="SET DOMAIN PROTEINS"/>
    <property type="match status" value="1"/>
</dbReference>
<feature type="domain" description="Post-SET" evidence="7">
    <location>
        <begin position="121"/>
        <end position="136"/>
    </location>
</feature>
<reference evidence="8 9" key="1">
    <citation type="submission" date="2020-04" db="EMBL/GenBank/DDBJ databases">
        <title>Usitatibacter rugosus gen. nov., sp. nov. and Usitatibacter palustris sp. nov., novel members of Usitatibacteraceae fam. nov. within the order Nitrosomonadales isolated from soil.</title>
        <authorList>
            <person name="Huber K.J."/>
            <person name="Neumann-Schaal M."/>
            <person name="Geppert A."/>
            <person name="Luckner M."/>
            <person name="Wanner G."/>
            <person name="Overmann J."/>
        </authorList>
    </citation>
    <scope>NUCLEOTIDE SEQUENCE [LARGE SCALE GENOMIC DNA]</scope>
    <source>
        <strain evidence="8 9">0125_3</strain>
    </source>
</reference>
<dbReference type="Gene3D" id="2.170.270.10">
    <property type="entry name" value="SET domain"/>
    <property type="match status" value="1"/>
</dbReference>
<keyword evidence="2" id="KW-0158">Chromosome</keyword>
<dbReference type="AlphaFoldDB" id="A0A6M4GRD8"/>
<evidence type="ECO:0000256" key="2">
    <source>
        <dbReference type="ARBA" id="ARBA00022454"/>
    </source>
</evidence>
<feature type="domain" description="SET" evidence="6">
    <location>
        <begin position="8"/>
        <end position="115"/>
    </location>
</feature>
<dbReference type="GO" id="GO:0008168">
    <property type="term" value="F:methyltransferase activity"/>
    <property type="evidence" value="ECO:0007669"/>
    <property type="project" value="UniProtKB-KW"/>
</dbReference>
<dbReference type="RefSeq" id="WP_171089992.1">
    <property type="nucleotide sequence ID" value="NZ_CP053069.1"/>
</dbReference>
<dbReference type="GO" id="GO:0005694">
    <property type="term" value="C:chromosome"/>
    <property type="evidence" value="ECO:0007669"/>
    <property type="project" value="UniProtKB-SubCell"/>
</dbReference>
<evidence type="ECO:0000256" key="3">
    <source>
        <dbReference type="ARBA" id="ARBA00022603"/>
    </source>
</evidence>
<dbReference type="SMART" id="SM00317">
    <property type="entry name" value="SET"/>
    <property type="match status" value="1"/>
</dbReference>
<evidence type="ECO:0000313" key="9">
    <source>
        <dbReference type="Proteomes" id="UP000501534"/>
    </source>
</evidence>
<keyword evidence="3" id="KW-0489">Methyltransferase</keyword>
<dbReference type="PROSITE" id="PS50280">
    <property type="entry name" value="SET"/>
    <property type="match status" value="1"/>
</dbReference>
<evidence type="ECO:0000256" key="4">
    <source>
        <dbReference type="ARBA" id="ARBA00022679"/>
    </source>
</evidence>
<dbReference type="GO" id="GO:0032259">
    <property type="term" value="P:methylation"/>
    <property type="evidence" value="ECO:0007669"/>
    <property type="project" value="UniProtKB-KW"/>
</dbReference>
<dbReference type="EMBL" id="CP053069">
    <property type="protein sequence ID" value="QJR09899.1"/>
    <property type="molecule type" value="Genomic_DNA"/>
</dbReference>
<evidence type="ECO:0000256" key="1">
    <source>
        <dbReference type="ARBA" id="ARBA00004286"/>
    </source>
</evidence>
<dbReference type="Pfam" id="PF00856">
    <property type="entry name" value="SET"/>
    <property type="match status" value="1"/>
</dbReference>
<evidence type="ECO:0000259" key="7">
    <source>
        <dbReference type="PROSITE" id="PS50868"/>
    </source>
</evidence>
<evidence type="ECO:0000256" key="5">
    <source>
        <dbReference type="ARBA" id="ARBA00022691"/>
    </source>
</evidence>
<dbReference type="InterPro" id="IPR046341">
    <property type="entry name" value="SET_dom_sf"/>
</dbReference>
<dbReference type="InterPro" id="IPR003616">
    <property type="entry name" value="Post-SET_dom"/>
</dbReference>
<gene>
    <name evidence="8" type="ORF">DSM104443_00950</name>
</gene>
<dbReference type="PROSITE" id="PS50868">
    <property type="entry name" value="POST_SET"/>
    <property type="match status" value="1"/>
</dbReference>
<proteinExistence type="predicted"/>
<comment type="subcellular location">
    <subcellularLocation>
        <location evidence="1">Chromosome</location>
    </subcellularLocation>
</comment>
<dbReference type="InterPro" id="IPR050777">
    <property type="entry name" value="SET2_Histone-Lys_MeTrsfase"/>
</dbReference>
<keyword evidence="5" id="KW-0949">S-adenosyl-L-methionine</keyword>
<accession>A0A6M4GRD8</accession>
<name>A0A6M4GRD8_9PROT</name>
<dbReference type="Proteomes" id="UP000501534">
    <property type="component" value="Chromosome"/>
</dbReference>
<dbReference type="KEGG" id="uru:DSM104443_00950"/>
<evidence type="ECO:0008006" key="10">
    <source>
        <dbReference type="Google" id="ProtNLM"/>
    </source>
</evidence>
<keyword evidence="4" id="KW-0808">Transferase</keyword>
<evidence type="ECO:0000259" key="6">
    <source>
        <dbReference type="PROSITE" id="PS50280"/>
    </source>
</evidence>
<organism evidence="8 9">
    <name type="scientific">Usitatibacter rugosus</name>
    <dbReference type="NCBI Taxonomy" id="2732067"/>
    <lineage>
        <taxon>Bacteria</taxon>
        <taxon>Pseudomonadati</taxon>
        <taxon>Pseudomonadota</taxon>
        <taxon>Betaproteobacteria</taxon>
        <taxon>Nitrosomonadales</taxon>
        <taxon>Usitatibacteraceae</taxon>
        <taxon>Usitatibacter</taxon>
    </lineage>
</organism>
<sequence>MNWKKTYEAMYVAPSRIVGQGLYAGTSIKAKAKIGEFEGEQVSIREARRRAKTKEVIAIVECGLYALDATDSKRGFRFINHSCDPNTFTRVTDTRAEFYALRDIRKGEELTVDYEESHHNGQLPCQCGAKNCRGKI</sequence>
<keyword evidence="9" id="KW-1185">Reference proteome</keyword>
<protein>
    <recommendedName>
        <fullName evidence="10">SET domain-containing protein</fullName>
    </recommendedName>
</protein>
<dbReference type="InterPro" id="IPR001214">
    <property type="entry name" value="SET_dom"/>
</dbReference>
<evidence type="ECO:0000313" key="8">
    <source>
        <dbReference type="EMBL" id="QJR09899.1"/>
    </source>
</evidence>